<dbReference type="Proteomes" id="UP000437736">
    <property type="component" value="Unassembled WGS sequence"/>
</dbReference>
<dbReference type="SUPFAM" id="SSF56801">
    <property type="entry name" value="Acetyl-CoA synthetase-like"/>
    <property type="match status" value="1"/>
</dbReference>
<feature type="domain" description="AMP-dependent synthetase/ligase" evidence="1">
    <location>
        <begin position="30"/>
        <end position="163"/>
    </location>
</feature>
<reference evidence="2 3" key="1">
    <citation type="submission" date="2019-11" db="EMBL/GenBank/DDBJ databases">
        <title>Acidiferrimicrobium australis gen. nov., sp. nov., an acidophilic and obligately heterotrophic, member of the Actinobacteria that catalyses dissimilatory oxido- reduction of iron isolated from metal-rich acidic water in Chile.</title>
        <authorList>
            <person name="Gonzalez D."/>
            <person name="Huber K."/>
            <person name="Hedrich S."/>
            <person name="Rojas-Villalobos C."/>
            <person name="Quatrini R."/>
            <person name="Dinamarca M.A."/>
            <person name="Schwarz A."/>
            <person name="Canales C."/>
            <person name="Nancucheo I."/>
        </authorList>
    </citation>
    <scope>NUCLEOTIDE SEQUENCE [LARGE SCALE GENOMIC DNA]</scope>
    <source>
        <strain evidence="2 3">USS-CCA1</strain>
    </source>
</reference>
<dbReference type="InterPro" id="IPR050237">
    <property type="entry name" value="ATP-dep_AMP-bd_enzyme"/>
</dbReference>
<keyword evidence="3" id="KW-1185">Reference proteome</keyword>
<proteinExistence type="predicted"/>
<name>A0ABW9QUM7_9ACTN</name>
<dbReference type="EMBL" id="WJHE01000501">
    <property type="protein sequence ID" value="MST33148.1"/>
    <property type="molecule type" value="Genomic_DNA"/>
</dbReference>
<evidence type="ECO:0000313" key="2">
    <source>
        <dbReference type="EMBL" id="MST33148.1"/>
    </source>
</evidence>
<dbReference type="Gene3D" id="3.40.50.980">
    <property type="match status" value="1"/>
</dbReference>
<evidence type="ECO:0000313" key="3">
    <source>
        <dbReference type="Proteomes" id="UP000437736"/>
    </source>
</evidence>
<dbReference type="PANTHER" id="PTHR43767">
    <property type="entry name" value="LONG-CHAIN-FATTY-ACID--COA LIGASE"/>
    <property type="match status" value="1"/>
</dbReference>
<evidence type="ECO:0000259" key="1">
    <source>
        <dbReference type="Pfam" id="PF00501"/>
    </source>
</evidence>
<feature type="non-terminal residue" evidence="2">
    <location>
        <position position="169"/>
    </location>
</feature>
<dbReference type="InterPro" id="IPR000873">
    <property type="entry name" value="AMP-dep_synth/lig_dom"/>
</dbReference>
<organism evidence="2 3">
    <name type="scientific">Acidiferrimicrobium australe</name>
    <dbReference type="NCBI Taxonomy" id="2664430"/>
    <lineage>
        <taxon>Bacteria</taxon>
        <taxon>Bacillati</taxon>
        <taxon>Actinomycetota</taxon>
        <taxon>Acidimicrobiia</taxon>
        <taxon>Acidimicrobiales</taxon>
        <taxon>Acidimicrobiaceae</taxon>
        <taxon>Acidiferrimicrobium</taxon>
    </lineage>
</organism>
<accession>A0ABW9QUM7</accession>
<dbReference type="Pfam" id="PF00501">
    <property type="entry name" value="AMP-binding"/>
    <property type="match status" value="1"/>
</dbReference>
<protein>
    <submittedName>
        <fullName evidence="2">AMP-binding protein</fullName>
    </submittedName>
</protein>
<comment type="caution">
    <text evidence="2">The sequence shown here is derived from an EMBL/GenBank/DDBJ whole genome shotgun (WGS) entry which is preliminary data.</text>
</comment>
<dbReference type="PANTHER" id="PTHR43767:SF1">
    <property type="entry name" value="NONRIBOSOMAL PEPTIDE SYNTHASE PES1 (EUROFUNG)-RELATED"/>
    <property type="match status" value="1"/>
</dbReference>
<sequence length="169" mass="18118">MSKLAPGGGGRGAPRYHAAVSDWNLAEVWETVAEERPAAEALVWGPRRWTWAELDRRADGVAGALLAAGLGRQAKVAQYLLNGPEYLESLFGAAKAGMVPVNTNYRYAEDELAYLWDNADVEAVVFDVSFAERAAAVRPRVPAVRLWLAVGAGPVPPWAVAYEDAVAAA</sequence>
<gene>
    <name evidence="2" type="ORF">GHK86_10505</name>
</gene>